<proteinExistence type="predicted"/>
<dbReference type="EMBL" id="BK035277">
    <property type="protein sequence ID" value="DAG90749.1"/>
    <property type="molecule type" value="Genomic_DNA"/>
</dbReference>
<reference evidence="1" key="1">
    <citation type="journal article" date="2021" name="Proc. Natl. Acad. Sci. U.S.A.">
        <title>A Catalog of Tens of Thousands of Viruses from Human Metagenomes Reveals Hidden Associations with Chronic Diseases.</title>
        <authorList>
            <person name="Tisza M.J."/>
            <person name="Buck C.B."/>
        </authorList>
    </citation>
    <scope>NUCLEOTIDE SEQUENCE</scope>
    <source>
        <strain evidence="1">Ct0Ba24</strain>
    </source>
</reference>
<name>A0A8S5VLF9_9CAUD</name>
<organism evidence="1">
    <name type="scientific">Ackermannviridae sp</name>
    <dbReference type="NCBI Taxonomy" id="2831612"/>
    <lineage>
        <taxon>Viruses</taxon>
        <taxon>Duplodnaviria</taxon>
        <taxon>Heunggongvirae</taxon>
        <taxon>Uroviricota</taxon>
        <taxon>Caudoviricetes</taxon>
        <taxon>Pantevenvirales</taxon>
        <taxon>Ackermannviridae</taxon>
    </lineage>
</organism>
<sequence length="78" mass="8660">MWSFLQMGAYKLTPAEIGTMKDACEELRHMLAQKTAGQRKDKPGDADFRELDAVVNSIVVGAMILYLSGALDRLEETL</sequence>
<accession>A0A8S5VLF9</accession>
<protein>
    <submittedName>
        <fullName evidence="1">Uncharacterized protein</fullName>
    </submittedName>
</protein>
<evidence type="ECO:0000313" key="1">
    <source>
        <dbReference type="EMBL" id="DAG90749.1"/>
    </source>
</evidence>